<protein>
    <submittedName>
        <fullName evidence="1">Uncharacterized protein</fullName>
    </submittedName>
</protein>
<proteinExistence type="predicted"/>
<dbReference type="EMBL" id="FNFK01000002">
    <property type="protein sequence ID" value="SDJ68995.1"/>
    <property type="molecule type" value="Genomic_DNA"/>
</dbReference>
<dbReference type="Proteomes" id="UP000199433">
    <property type="component" value="Unassembled WGS sequence"/>
</dbReference>
<organism evidence="1 2">
    <name type="scientific">Alkalibacterium thalassium</name>
    <dbReference type="NCBI Taxonomy" id="426701"/>
    <lineage>
        <taxon>Bacteria</taxon>
        <taxon>Bacillati</taxon>
        <taxon>Bacillota</taxon>
        <taxon>Bacilli</taxon>
        <taxon>Lactobacillales</taxon>
        <taxon>Carnobacteriaceae</taxon>
        <taxon>Alkalibacterium</taxon>
    </lineage>
</organism>
<reference evidence="2" key="1">
    <citation type="submission" date="2016-10" db="EMBL/GenBank/DDBJ databases">
        <authorList>
            <person name="Varghese N."/>
            <person name="Submissions S."/>
        </authorList>
    </citation>
    <scope>NUCLEOTIDE SEQUENCE [LARGE SCALE GENOMIC DNA]</scope>
    <source>
        <strain evidence="2">DSM 19181</strain>
    </source>
</reference>
<gene>
    <name evidence="1" type="ORF">SAMN04488098_100284</name>
</gene>
<evidence type="ECO:0000313" key="1">
    <source>
        <dbReference type="EMBL" id="SDJ68995.1"/>
    </source>
</evidence>
<dbReference type="RefSeq" id="WP_091264409.1">
    <property type="nucleotide sequence ID" value="NZ_FNFK01000002.1"/>
</dbReference>
<dbReference type="AlphaFoldDB" id="A0A1G8VU68"/>
<evidence type="ECO:0000313" key="2">
    <source>
        <dbReference type="Proteomes" id="UP000199433"/>
    </source>
</evidence>
<accession>A0A1G8VU68</accession>
<keyword evidence="2" id="KW-1185">Reference proteome</keyword>
<sequence>MVNAEYKHPHYSTDSAVKSVIKNESQHKIIRFEYPDEVIVIFDIKLSGVTLHSNYNYHFNVDTNVITPRLDSPNKNFTDVI</sequence>
<name>A0A1G8VU68_9LACT</name>